<dbReference type="UniPathway" id="UPA00241">
    <property type="reaction ID" value="UER00352"/>
</dbReference>
<dbReference type="Gene3D" id="3.30.420.40">
    <property type="match status" value="2"/>
</dbReference>
<evidence type="ECO:0000256" key="10">
    <source>
        <dbReference type="ARBA" id="ARBA00022777"/>
    </source>
</evidence>
<evidence type="ECO:0000256" key="9">
    <source>
        <dbReference type="ARBA" id="ARBA00022741"/>
    </source>
</evidence>
<evidence type="ECO:0000256" key="7">
    <source>
        <dbReference type="ARBA" id="ARBA00022490"/>
    </source>
</evidence>
<comment type="cofactor">
    <cofactor evidence="2">
        <name>K(+)</name>
        <dbReference type="ChEBI" id="CHEBI:29103"/>
    </cofactor>
</comment>
<evidence type="ECO:0000256" key="15">
    <source>
        <dbReference type="ARBA" id="ARBA00040883"/>
    </source>
</evidence>
<comment type="caution">
    <text evidence="18">The sequence shown here is derived from an EMBL/GenBank/DDBJ whole genome shotgun (WGS) entry which is preliminary data.</text>
</comment>
<sequence>MNDTPALLIDIGNTRIKWAWCHSSPLSRSRDSGHPSSPLSRLRERGRGRGESQPHPTPEQNPSDPLPTPWQTSGAQPHANLATLAQTWRTLASAGPAPAVWISNVAGPTMAAALDAALAEAFDGPPATVNWWRSTPNQGLLHNGYREPIQLGVDRWLGAIGARYAIPDGNLLIVTAGTATTIDVVTAPEDHDPAGKSRFEGGLILPGLSLMMGSLARNTAQLPALELTDAAGAPPWADNTRDAIAAGCLAAQTGAIERAWRALSSRGPVHGLLSGGAQQALANALTLPVARHENLVLLGLWVVAAETAVG</sequence>
<dbReference type="OrthoDB" id="9781305at2"/>
<dbReference type="HAMAP" id="MF_01274">
    <property type="entry name" value="Pantothen_kinase_3"/>
    <property type="match status" value="1"/>
</dbReference>
<comment type="pathway">
    <text evidence="4 16">Cofactor biosynthesis; coenzyme A biosynthesis; CoA from (R)-pantothenate: step 1/5.</text>
</comment>
<keyword evidence="13 16" id="KW-0173">Coenzyme A biosynthesis</keyword>
<feature type="active site" description="Proton acceptor" evidence="16">
    <location>
        <position position="154"/>
    </location>
</feature>
<evidence type="ECO:0000256" key="6">
    <source>
        <dbReference type="ARBA" id="ARBA00012102"/>
    </source>
</evidence>
<organism evidence="18 19">
    <name type="scientific">Cupriavidus gilardii J11</name>
    <dbReference type="NCBI Taxonomy" id="936133"/>
    <lineage>
        <taxon>Bacteria</taxon>
        <taxon>Pseudomonadati</taxon>
        <taxon>Pseudomonadota</taxon>
        <taxon>Betaproteobacteria</taxon>
        <taxon>Burkholderiales</taxon>
        <taxon>Burkholderiaceae</taxon>
        <taxon>Cupriavidus</taxon>
    </lineage>
</organism>
<dbReference type="PANTHER" id="PTHR34265">
    <property type="entry name" value="TYPE III PANTOTHENATE KINASE"/>
    <property type="match status" value="1"/>
</dbReference>
<gene>
    <name evidence="16" type="primary">coaX</name>
    <name evidence="18" type="ORF">L602_002600000360</name>
</gene>
<dbReference type="AlphaFoldDB" id="A0A562BJX4"/>
<dbReference type="PANTHER" id="PTHR34265:SF1">
    <property type="entry name" value="TYPE III PANTOTHENATE KINASE"/>
    <property type="match status" value="1"/>
</dbReference>
<feature type="binding site" evidence="16">
    <location>
        <position position="240"/>
    </location>
    <ligand>
        <name>substrate</name>
    </ligand>
</feature>
<evidence type="ECO:0000256" key="5">
    <source>
        <dbReference type="ARBA" id="ARBA00011738"/>
    </source>
</evidence>
<dbReference type="GO" id="GO:0015937">
    <property type="term" value="P:coenzyme A biosynthetic process"/>
    <property type="evidence" value="ECO:0007669"/>
    <property type="project" value="UniProtKB-UniRule"/>
</dbReference>
<evidence type="ECO:0000256" key="14">
    <source>
        <dbReference type="ARBA" id="ARBA00038036"/>
    </source>
</evidence>
<dbReference type="EMBL" id="VLJN01000019">
    <property type="protein sequence ID" value="TWG85273.1"/>
    <property type="molecule type" value="Genomic_DNA"/>
</dbReference>
<dbReference type="GO" id="GO:0005524">
    <property type="term" value="F:ATP binding"/>
    <property type="evidence" value="ECO:0007669"/>
    <property type="project" value="UniProtKB-UniRule"/>
</dbReference>
<feature type="compositionally biased region" description="Basic and acidic residues" evidence="17">
    <location>
        <begin position="41"/>
        <end position="52"/>
    </location>
</feature>
<evidence type="ECO:0000256" key="2">
    <source>
        <dbReference type="ARBA" id="ARBA00001958"/>
    </source>
</evidence>
<dbReference type="EC" id="2.7.1.33" evidence="6 16"/>
<dbReference type="InterPro" id="IPR004619">
    <property type="entry name" value="Type_III_PanK"/>
</dbReference>
<comment type="similarity">
    <text evidence="14 16">Belongs to the type III pantothenate kinase family.</text>
</comment>
<keyword evidence="19" id="KW-1185">Reference proteome</keyword>
<protein>
    <recommendedName>
        <fullName evidence="15 16">Type III pantothenate kinase</fullName>
        <ecNumber evidence="6 16">2.7.1.33</ecNumber>
    </recommendedName>
    <alternativeName>
        <fullName evidence="16">PanK-III</fullName>
    </alternativeName>
    <alternativeName>
        <fullName evidence="16">Pantothenic acid kinase</fullName>
    </alternativeName>
</protein>
<dbReference type="GO" id="GO:0004594">
    <property type="term" value="F:pantothenate kinase activity"/>
    <property type="evidence" value="ECO:0007669"/>
    <property type="project" value="UniProtKB-UniRule"/>
</dbReference>
<feature type="compositionally biased region" description="Pro residues" evidence="17">
    <location>
        <begin position="55"/>
        <end position="68"/>
    </location>
</feature>
<feature type="region of interest" description="Disordered" evidence="17">
    <location>
        <begin position="24"/>
        <end position="75"/>
    </location>
</feature>
<dbReference type="SUPFAM" id="SSF53067">
    <property type="entry name" value="Actin-like ATPase domain"/>
    <property type="match status" value="2"/>
</dbReference>
<feature type="binding site" evidence="16">
    <location>
        <position position="178"/>
    </location>
    <ligand>
        <name>ATP</name>
        <dbReference type="ChEBI" id="CHEBI:30616"/>
    </ligand>
</feature>
<feature type="binding site" evidence="16">
    <location>
        <position position="145"/>
    </location>
    <ligand>
        <name>substrate</name>
    </ligand>
</feature>
<keyword evidence="8 16" id="KW-0808">Transferase</keyword>
<evidence type="ECO:0000256" key="11">
    <source>
        <dbReference type="ARBA" id="ARBA00022840"/>
    </source>
</evidence>
<dbReference type="Pfam" id="PF03309">
    <property type="entry name" value="Pan_kinase"/>
    <property type="match status" value="1"/>
</dbReference>
<dbReference type="InterPro" id="IPR043129">
    <property type="entry name" value="ATPase_NBD"/>
</dbReference>
<comment type="cofactor">
    <cofactor evidence="16">
        <name>NH4(+)</name>
        <dbReference type="ChEBI" id="CHEBI:28938"/>
    </cofactor>
    <cofactor evidence="16">
        <name>K(+)</name>
        <dbReference type="ChEBI" id="CHEBI:29103"/>
    </cofactor>
    <text evidence="16">A monovalent cation. Ammonium or potassium.</text>
</comment>
<evidence type="ECO:0000256" key="8">
    <source>
        <dbReference type="ARBA" id="ARBA00022679"/>
    </source>
</evidence>
<dbReference type="Proteomes" id="UP000318141">
    <property type="component" value="Unassembled WGS sequence"/>
</dbReference>
<evidence type="ECO:0000256" key="13">
    <source>
        <dbReference type="ARBA" id="ARBA00022993"/>
    </source>
</evidence>
<name>A0A562BJX4_9BURK</name>
<feature type="binding site" evidence="16">
    <location>
        <begin position="10"/>
        <end position="17"/>
    </location>
    <ligand>
        <name>ATP</name>
        <dbReference type="ChEBI" id="CHEBI:30616"/>
    </ligand>
</feature>
<keyword evidence="11 16" id="KW-0067">ATP-binding</keyword>
<evidence type="ECO:0000256" key="1">
    <source>
        <dbReference type="ARBA" id="ARBA00001206"/>
    </source>
</evidence>
<keyword evidence="10 16" id="KW-0418">Kinase</keyword>
<keyword evidence="7 16" id="KW-0963">Cytoplasm</keyword>
<dbReference type="GO" id="GO:0005737">
    <property type="term" value="C:cytoplasm"/>
    <property type="evidence" value="ECO:0007669"/>
    <property type="project" value="UniProtKB-SubCell"/>
</dbReference>
<comment type="subcellular location">
    <subcellularLocation>
        <location evidence="3 16">Cytoplasm</location>
    </subcellularLocation>
</comment>
<keyword evidence="9 16" id="KW-0547">Nucleotide-binding</keyword>
<comment type="function">
    <text evidence="16">Catalyzes the phosphorylation of pantothenate (Pan), the first step in CoA biosynthesis.</text>
</comment>
<evidence type="ECO:0000256" key="16">
    <source>
        <dbReference type="HAMAP-Rule" id="MF_01274"/>
    </source>
</evidence>
<feature type="binding site" evidence="16">
    <location>
        <begin position="152"/>
        <end position="155"/>
    </location>
    <ligand>
        <name>substrate</name>
    </ligand>
</feature>
<proteinExistence type="inferred from homology"/>
<comment type="caution">
    <text evidence="16">Lacks conserved residue(s) required for the propagation of feature annotation.</text>
</comment>
<keyword evidence="12 16" id="KW-0630">Potassium</keyword>
<comment type="catalytic activity">
    <reaction evidence="1 16">
        <text>(R)-pantothenate + ATP = (R)-4'-phosphopantothenate + ADP + H(+)</text>
        <dbReference type="Rhea" id="RHEA:16373"/>
        <dbReference type="ChEBI" id="CHEBI:10986"/>
        <dbReference type="ChEBI" id="CHEBI:15378"/>
        <dbReference type="ChEBI" id="CHEBI:29032"/>
        <dbReference type="ChEBI" id="CHEBI:30616"/>
        <dbReference type="ChEBI" id="CHEBI:456216"/>
        <dbReference type="EC" id="2.7.1.33"/>
    </reaction>
</comment>
<evidence type="ECO:0000256" key="17">
    <source>
        <dbReference type="SAM" id="MobiDB-lite"/>
    </source>
</evidence>
<evidence type="ECO:0000313" key="19">
    <source>
        <dbReference type="Proteomes" id="UP000318141"/>
    </source>
</evidence>
<reference evidence="18 19" key="1">
    <citation type="submission" date="2019-07" db="EMBL/GenBank/DDBJ databases">
        <title>Genome sequencing of lignin-degrading bacterial isolates.</title>
        <authorList>
            <person name="Gladden J."/>
        </authorList>
    </citation>
    <scope>NUCLEOTIDE SEQUENCE [LARGE SCALE GENOMIC DNA]</scope>
    <source>
        <strain evidence="18 19">J11</strain>
    </source>
</reference>
<dbReference type="CDD" id="cd24015">
    <property type="entry name" value="ASKHA_NBD_PanK-III"/>
    <property type="match status" value="1"/>
</dbReference>
<accession>A0A562BJX4</accession>
<evidence type="ECO:0000256" key="12">
    <source>
        <dbReference type="ARBA" id="ARBA00022958"/>
    </source>
</evidence>
<comment type="subunit">
    <text evidence="5 16">Homodimer.</text>
</comment>
<evidence type="ECO:0000256" key="3">
    <source>
        <dbReference type="ARBA" id="ARBA00004496"/>
    </source>
</evidence>
<evidence type="ECO:0000313" key="18">
    <source>
        <dbReference type="EMBL" id="TWG85273.1"/>
    </source>
</evidence>
<evidence type="ECO:0000256" key="4">
    <source>
        <dbReference type="ARBA" id="ARBA00005225"/>
    </source>
</evidence>